<evidence type="ECO:0000313" key="2">
    <source>
        <dbReference type="WBParaSite" id="SVE_1777600.1"/>
    </source>
</evidence>
<protein>
    <submittedName>
        <fullName evidence="2">Ribosomal_L28e domain-containing protein</fullName>
    </submittedName>
</protein>
<dbReference type="AlphaFoldDB" id="A0A0K0FZ99"/>
<name>A0A0K0FZ99_STRVS</name>
<dbReference type="Proteomes" id="UP000035680">
    <property type="component" value="Unassembled WGS sequence"/>
</dbReference>
<organism evidence="1 2">
    <name type="scientific">Strongyloides venezuelensis</name>
    <name type="common">Threadworm</name>
    <dbReference type="NCBI Taxonomy" id="75913"/>
    <lineage>
        <taxon>Eukaryota</taxon>
        <taxon>Metazoa</taxon>
        <taxon>Ecdysozoa</taxon>
        <taxon>Nematoda</taxon>
        <taxon>Chromadorea</taxon>
        <taxon>Rhabditida</taxon>
        <taxon>Tylenchina</taxon>
        <taxon>Panagrolaimomorpha</taxon>
        <taxon>Strongyloidoidea</taxon>
        <taxon>Strongyloididae</taxon>
        <taxon>Strongyloides</taxon>
    </lineage>
</organism>
<accession>A0A0K0FZ99</accession>
<evidence type="ECO:0000313" key="1">
    <source>
        <dbReference type="Proteomes" id="UP000035680"/>
    </source>
</evidence>
<dbReference type="WBParaSite" id="SVE_1777600.1">
    <property type="protein sequence ID" value="SVE_1777600.1"/>
    <property type="gene ID" value="SVE_1777600"/>
</dbReference>
<keyword evidence="1" id="KW-1185">Reference proteome</keyword>
<reference evidence="2" key="2">
    <citation type="submission" date="2015-08" db="UniProtKB">
        <authorList>
            <consortium name="WormBaseParasite"/>
        </authorList>
    </citation>
    <scope>IDENTIFICATION</scope>
</reference>
<sequence>MCILHRRGSLSGYVLPSLDVFILWEFTSSSIKFDTLLSRSTRLKVLVVDSCQPMAKMWQAVCGTSSIQALVCKQRESCSCIRLVTARGYENQVFLVPEKQNLNYFRKKHYRAQKDLFQRAKKTCAYKTPEIFPYLCGVLAPAMLVEKTAKKKERTFKLIKMLGA</sequence>
<reference evidence="1" key="1">
    <citation type="submission" date="2014-07" db="EMBL/GenBank/DDBJ databases">
        <authorList>
            <person name="Martin A.A"/>
            <person name="De Silva N."/>
        </authorList>
    </citation>
    <scope>NUCLEOTIDE SEQUENCE</scope>
</reference>
<proteinExistence type="predicted"/>